<dbReference type="PROSITE" id="PS00061">
    <property type="entry name" value="ADH_SHORT"/>
    <property type="match status" value="1"/>
</dbReference>
<dbReference type="InterPro" id="IPR020904">
    <property type="entry name" value="Sc_DH/Rdtase_CS"/>
</dbReference>
<dbReference type="Pfam" id="PF00106">
    <property type="entry name" value="adh_short"/>
    <property type="match status" value="1"/>
</dbReference>
<dbReference type="CDD" id="cd05371">
    <property type="entry name" value="HSD10-like_SDR_c"/>
    <property type="match status" value="1"/>
</dbReference>
<dbReference type="Gene3D" id="3.40.50.720">
    <property type="entry name" value="NAD(P)-binding Rossmann-like Domain"/>
    <property type="match status" value="1"/>
</dbReference>
<dbReference type="InterPro" id="IPR036291">
    <property type="entry name" value="NAD(P)-bd_dom_sf"/>
</dbReference>
<dbReference type="RefSeq" id="WP_146322370.1">
    <property type="nucleotide sequence ID" value="NZ_CP042305.1"/>
</dbReference>
<reference evidence="4 5" key="1">
    <citation type="submission" date="2019-07" db="EMBL/GenBank/DDBJ databases">
        <title>Full genome sequence of Humibacter sp. WJ7-1.</title>
        <authorList>
            <person name="Im W.-T."/>
        </authorList>
    </citation>
    <scope>NUCLEOTIDE SEQUENCE [LARGE SCALE GENOMIC DNA]</scope>
    <source>
        <strain evidence="4 5">WJ7-1</strain>
    </source>
</reference>
<evidence type="ECO:0000313" key="4">
    <source>
        <dbReference type="EMBL" id="QDZ16366.1"/>
    </source>
</evidence>
<comment type="similarity">
    <text evidence="1 3">Belongs to the short-chain dehydrogenases/reductases (SDR) family.</text>
</comment>
<sequence length="261" mass="26960">MQITECSALVTGGASGLGNGTARVLAEAGAKVVIVDLPSSRGEEAAAELGGVFVPADVTNADQVRQAVDAAQRLAPLRVTVNCAGIATAGRTVGREGPLALDAFERTIRINLIGTFNVTRLAAAAMSANEPVEAQVLPGIPATGERGVIVNTASVAAFDGQIGQAAYSASKGGVASMTLPLARDLSKLLIRVMTIAPGIMQTPMMAGMPDDVQRSLEEQIPMPSRMGTPAEYAALVRHIVENPLLNGEVIRLDGAIRMQPK</sequence>
<dbReference type="SUPFAM" id="SSF51735">
    <property type="entry name" value="NAD(P)-binding Rossmann-fold domains"/>
    <property type="match status" value="1"/>
</dbReference>
<evidence type="ECO:0000256" key="2">
    <source>
        <dbReference type="ARBA" id="ARBA00023002"/>
    </source>
</evidence>
<organism evidence="4 5">
    <name type="scientific">Humibacter ginsenosidimutans</name>
    <dbReference type="NCBI Taxonomy" id="2599293"/>
    <lineage>
        <taxon>Bacteria</taxon>
        <taxon>Bacillati</taxon>
        <taxon>Actinomycetota</taxon>
        <taxon>Actinomycetes</taxon>
        <taxon>Micrococcales</taxon>
        <taxon>Microbacteriaceae</taxon>
        <taxon>Humibacter</taxon>
    </lineage>
</organism>
<dbReference type="PRINTS" id="PR00081">
    <property type="entry name" value="GDHRDH"/>
</dbReference>
<dbReference type="Proteomes" id="UP000320216">
    <property type="component" value="Chromosome"/>
</dbReference>
<accession>A0A5B8M7J7</accession>
<keyword evidence="5" id="KW-1185">Reference proteome</keyword>
<dbReference type="PANTHER" id="PTHR43658:SF8">
    <property type="entry name" value="17-BETA-HYDROXYSTEROID DEHYDROGENASE 14-RELATED"/>
    <property type="match status" value="1"/>
</dbReference>
<dbReference type="AlphaFoldDB" id="A0A5B8M7J7"/>
<dbReference type="EMBL" id="CP042305">
    <property type="protein sequence ID" value="QDZ16366.1"/>
    <property type="molecule type" value="Genomic_DNA"/>
</dbReference>
<protein>
    <submittedName>
        <fullName evidence="4">3-hydroxyacyl-CoA dehydrogenase</fullName>
    </submittedName>
</protein>
<evidence type="ECO:0000256" key="1">
    <source>
        <dbReference type="ARBA" id="ARBA00006484"/>
    </source>
</evidence>
<dbReference type="InterPro" id="IPR002347">
    <property type="entry name" value="SDR_fam"/>
</dbReference>
<evidence type="ECO:0000313" key="5">
    <source>
        <dbReference type="Proteomes" id="UP000320216"/>
    </source>
</evidence>
<proteinExistence type="inferred from homology"/>
<dbReference type="KEGG" id="huw:FPZ11_17845"/>
<dbReference type="GO" id="GO:0016491">
    <property type="term" value="F:oxidoreductase activity"/>
    <property type="evidence" value="ECO:0007669"/>
    <property type="project" value="UniProtKB-KW"/>
</dbReference>
<name>A0A5B8M7J7_9MICO</name>
<evidence type="ECO:0000256" key="3">
    <source>
        <dbReference type="RuleBase" id="RU000363"/>
    </source>
</evidence>
<dbReference type="FunFam" id="3.40.50.720:FF:000215">
    <property type="entry name" value="3-hydroxyacyl-CoA dehydrogenase type-2"/>
    <property type="match status" value="1"/>
</dbReference>
<gene>
    <name evidence="4" type="ORF">FPZ11_17845</name>
</gene>
<dbReference type="PANTHER" id="PTHR43658">
    <property type="entry name" value="SHORT-CHAIN DEHYDROGENASE/REDUCTASE"/>
    <property type="match status" value="1"/>
</dbReference>
<keyword evidence="2" id="KW-0560">Oxidoreductase</keyword>
<dbReference type="OrthoDB" id="9795647at2"/>
<dbReference type="PRINTS" id="PR00080">
    <property type="entry name" value="SDRFAMILY"/>
</dbReference>